<evidence type="ECO:0000313" key="3">
    <source>
        <dbReference type="EMBL" id="ANJ56212.1"/>
    </source>
</evidence>
<organism evidence="3 4">
    <name type="scientific">Pseudomonas silesiensis</name>
    <dbReference type="NCBI Taxonomy" id="1853130"/>
    <lineage>
        <taxon>Bacteria</taxon>
        <taxon>Pseudomonadati</taxon>
        <taxon>Pseudomonadota</taxon>
        <taxon>Gammaproteobacteria</taxon>
        <taxon>Pseudomonadales</taxon>
        <taxon>Pseudomonadaceae</taxon>
        <taxon>Pseudomonas</taxon>
    </lineage>
</organism>
<feature type="compositionally biased region" description="Basic and acidic residues" evidence="1">
    <location>
        <begin position="186"/>
        <end position="196"/>
    </location>
</feature>
<feature type="chain" id="PRO_5008249951" evidence="2">
    <location>
        <begin position="19"/>
        <end position="208"/>
    </location>
</feature>
<gene>
    <name evidence="3" type="ORF">PMA3_14105</name>
</gene>
<evidence type="ECO:0000313" key="4">
    <source>
        <dbReference type="Proteomes" id="UP000078354"/>
    </source>
</evidence>
<dbReference type="AlphaFoldDB" id="A0A191YTL0"/>
<sequence>MNKLGAIFLLLVAGTAHAAERLTTVQVSGLSVPGTQALGKAQGFTECVDFYNYLSCTHNKPMEVYGATASSAEITLDVTDNFSSVADPMGGAKISSVPRDKLTYRSIRLEFQPEEREALEKALRADGWFAVGNAKRLEFYKQGVPATFRVNNAYITLSPVDIDEVSKRVSRLDASNHPSASSNQHDPARAMLRDSEPQGAGSVRPTRF</sequence>
<dbReference type="EMBL" id="CP014870">
    <property type="protein sequence ID" value="ANJ56212.1"/>
    <property type="molecule type" value="Genomic_DNA"/>
</dbReference>
<feature type="signal peptide" evidence="2">
    <location>
        <begin position="1"/>
        <end position="18"/>
    </location>
</feature>
<keyword evidence="2" id="KW-0732">Signal</keyword>
<dbReference type="STRING" id="1853130.PMA3_14105"/>
<feature type="compositionally biased region" description="Polar residues" evidence="1">
    <location>
        <begin position="176"/>
        <end position="185"/>
    </location>
</feature>
<dbReference type="KEGG" id="psil:PMA3_14105"/>
<keyword evidence="4" id="KW-1185">Reference proteome</keyword>
<dbReference type="OrthoDB" id="7021471at2"/>
<feature type="region of interest" description="Disordered" evidence="1">
    <location>
        <begin position="169"/>
        <end position="208"/>
    </location>
</feature>
<evidence type="ECO:0000256" key="2">
    <source>
        <dbReference type="SAM" id="SignalP"/>
    </source>
</evidence>
<dbReference type="Proteomes" id="UP000078354">
    <property type="component" value="Chromosome"/>
</dbReference>
<proteinExistence type="predicted"/>
<name>A0A191YTL0_9PSED</name>
<protein>
    <submittedName>
        <fullName evidence="3">Uncharacterized protein</fullName>
    </submittedName>
</protein>
<evidence type="ECO:0000256" key="1">
    <source>
        <dbReference type="SAM" id="MobiDB-lite"/>
    </source>
</evidence>
<reference evidence="3 4" key="1">
    <citation type="journal article" date="2018" name="Syst. Appl. Microbiol.">
        <title>Pseudomonas silesiensis sp. nov. strain A3T isolated from a biological pesticide sewage treatment plant and analysis of the complete genome sequence.</title>
        <authorList>
            <person name="Kaminski M.A."/>
            <person name="Furmanczyk E.M."/>
            <person name="Sobczak A."/>
            <person name="Dziembowski A."/>
            <person name="Lipinski L."/>
        </authorList>
    </citation>
    <scope>NUCLEOTIDE SEQUENCE [LARGE SCALE GENOMIC DNA]</scope>
    <source>
        <strain evidence="3 4">A3</strain>
    </source>
</reference>
<dbReference type="RefSeq" id="WP_064677728.1">
    <property type="nucleotide sequence ID" value="NZ_CP014870.1"/>
</dbReference>
<accession>A0A191YTL0</accession>